<dbReference type="EMBL" id="CANTFL010000470">
    <property type="protein sequence ID" value="CAI5723039.1"/>
    <property type="molecule type" value="Genomic_DNA"/>
</dbReference>
<protein>
    <recommendedName>
        <fullName evidence="3 13">Ribosomal RNA-processing protein 8</fullName>
        <ecNumber evidence="13">2.1.1.-</ecNumber>
    </recommendedName>
</protein>
<evidence type="ECO:0000256" key="12">
    <source>
        <dbReference type="ARBA" id="ARBA00023242"/>
    </source>
</evidence>
<evidence type="ECO:0000256" key="4">
    <source>
        <dbReference type="ARBA" id="ARBA00022491"/>
    </source>
</evidence>
<dbReference type="GO" id="GO:0008168">
    <property type="term" value="F:methyltransferase activity"/>
    <property type="evidence" value="ECO:0007669"/>
    <property type="project" value="UniProtKB-KW"/>
</dbReference>
<dbReference type="GO" id="GO:0006325">
    <property type="term" value="P:chromatin organization"/>
    <property type="evidence" value="ECO:0007669"/>
    <property type="project" value="UniProtKB-KW"/>
</dbReference>
<dbReference type="EC" id="2.1.1.-" evidence="13"/>
<evidence type="ECO:0000256" key="2">
    <source>
        <dbReference type="ARBA" id="ARBA00006301"/>
    </source>
</evidence>
<accession>A0AAV0TNF2</accession>
<name>A0AAV0TNF2_HYABA</name>
<dbReference type="FunFam" id="1.10.10.2150:FF:000001">
    <property type="entry name" value="Ribosomal RNA-processing protein 8"/>
    <property type="match status" value="1"/>
</dbReference>
<dbReference type="Proteomes" id="UP001162031">
    <property type="component" value="Unassembled WGS sequence"/>
</dbReference>
<dbReference type="Gene3D" id="1.10.10.2150">
    <property type="entry name" value="Ribosomal RNA-processing protein 8, N-terminal domain"/>
    <property type="match status" value="1"/>
</dbReference>
<comment type="similarity">
    <text evidence="2 13">Belongs to the methyltransferase superfamily. RRP8 family.</text>
</comment>
<keyword evidence="10" id="KW-0805">Transcription regulation</keyword>
<evidence type="ECO:0000256" key="11">
    <source>
        <dbReference type="ARBA" id="ARBA00023163"/>
    </source>
</evidence>
<keyword evidence="4" id="KW-0678">Repressor</keyword>
<evidence type="ECO:0000256" key="8">
    <source>
        <dbReference type="ARBA" id="ARBA00022691"/>
    </source>
</evidence>
<evidence type="ECO:0000256" key="10">
    <source>
        <dbReference type="ARBA" id="ARBA00023015"/>
    </source>
</evidence>
<evidence type="ECO:0000256" key="5">
    <source>
        <dbReference type="ARBA" id="ARBA00022552"/>
    </source>
</evidence>
<dbReference type="InterPro" id="IPR007823">
    <property type="entry name" value="RRP8"/>
</dbReference>
<dbReference type="GO" id="GO:0006364">
    <property type="term" value="P:rRNA processing"/>
    <property type="evidence" value="ECO:0007669"/>
    <property type="project" value="UniProtKB-UniRule"/>
</dbReference>
<keyword evidence="7 13" id="KW-0808">Transferase</keyword>
<evidence type="ECO:0000256" key="6">
    <source>
        <dbReference type="ARBA" id="ARBA00022603"/>
    </source>
</evidence>
<evidence type="ECO:0000256" key="7">
    <source>
        <dbReference type="ARBA" id="ARBA00022679"/>
    </source>
</evidence>
<dbReference type="GO" id="GO:0032259">
    <property type="term" value="P:methylation"/>
    <property type="evidence" value="ECO:0007669"/>
    <property type="project" value="UniProtKB-KW"/>
</dbReference>
<evidence type="ECO:0000256" key="13">
    <source>
        <dbReference type="RuleBase" id="RU365074"/>
    </source>
</evidence>
<dbReference type="SUPFAM" id="SSF53335">
    <property type="entry name" value="S-adenosyl-L-methionine-dependent methyltransferases"/>
    <property type="match status" value="1"/>
</dbReference>
<dbReference type="InterPro" id="IPR029063">
    <property type="entry name" value="SAM-dependent_MTases_sf"/>
</dbReference>
<keyword evidence="5 13" id="KW-0698">rRNA processing</keyword>
<reference evidence="15" key="1">
    <citation type="submission" date="2022-12" db="EMBL/GenBank/DDBJ databases">
        <authorList>
            <person name="Webb A."/>
        </authorList>
    </citation>
    <scope>NUCLEOTIDE SEQUENCE</scope>
    <source>
        <strain evidence="15">Hp1</strain>
    </source>
</reference>
<keyword evidence="12 13" id="KW-0539">Nucleus</keyword>
<evidence type="ECO:0000256" key="14">
    <source>
        <dbReference type="SAM" id="MobiDB-lite"/>
    </source>
</evidence>
<dbReference type="PANTHER" id="PTHR12787:SF0">
    <property type="entry name" value="RIBOSOMAL RNA-PROCESSING PROTEIN 8"/>
    <property type="match status" value="1"/>
</dbReference>
<sequence length="287" mass="32429">MGKKGRKGVGKRDGNGRAASSGGNKKIPQKHKTQQVAGKPKSKQQQQQQQHNGQTRSKSRPKAVTSAERLVEMRRKLDGGKFRMLNEQLYTTTGDESFETFQSDPELFDVYHQGFREMSDKWPTNPLDTFIDYVKRHPEAVVADFGCGDARLAESVPNKVHSFDLVSRKEHVTACNIAHVPLNDSSIDIGVYCLALMGTSVREYVREVHRVLKPGGVLKIAEVKSRFESETLGGIPGFVQTLRQMGFDCKHKDERNKMFVLFDFVKSLRNPQSVGPIQFKACEYKRR</sequence>
<organism evidence="15 16">
    <name type="scientific">Hyaloperonospora brassicae</name>
    <name type="common">Brassica downy mildew</name>
    <name type="synonym">Peronospora brassicae</name>
    <dbReference type="NCBI Taxonomy" id="162125"/>
    <lineage>
        <taxon>Eukaryota</taxon>
        <taxon>Sar</taxon>
        <taxon>Stramenopiles</taxon>
        <taxon>Oomycota</taxon>
        <taxon>Peronosporomycetes</taxon>
        <taxon>Peronosporales</taxon>
        <taxon>Peronosporaceae</taxon>
        <taxon>Hyaloperonospora</taxon>
    </lineage>
</organism>
<evidence type="ECO:0000256" key="3">
    <source>
        <dbReference type="ARBA" id="ARBA00020203"/>
    </source>
</evidence>
<gene>
    <name evidence="15" type="ORF">HBR001_LOCUS3015</name>
</gene>
<dbReference type="GO" id="GO:0005730">
    <property type="term" value="C:nucleolus"/>
    <property type="evidence" value="ECO:0007669"/>
    <property type="project" value="UniProtKB-SubCell"/>
</dbReference>
<comment type="caution">
    <text evidence="15">The sequence shown here is derived from an EMBL/GenBank/DDBJ whole genome shotgun (WGS) entry which is preliminary data.</text>
</comment>
<dbReference type="PANTHER" id="PTHR12787">
    <property type="entry name" value="RIBOSOMAL RNA-PROCESSING PROTEIN 8"/>
    <property type="match status" value="1"/>
</dbReference>
<comment type="subcellular location">
    <subcellularLocation>
        <location evidence="1 13">Nucleus</location>
        <location evidence="1 13">Nucleolus</location>
    </subcellularLocation>
</comment>
<dbReference type="AlphaFoldDB" id="A0AAV0TNF2"/>
<keyword evidence="9" id="KW-0156">Chromatin regulator</keyword>
<dbReference type="InterPro" id="IPR042036">
    <property type="entry name" value="RRP8_N"/>
</dbReference>
<dbReference type="Pfam" id="PF05148">
    <property type="entry name" value="Methyltransf_8"/>
    <property type="match status" value="1"/>
</dbReference>
<keyword evidence="16" id="KW-1185">Reference proteome</keyword>
<comment type="function">
    <text evidence="13">Probable methyltransferase required to silence rDNA.</text>
</comment>
<evidence type="ECO:0000256" key="1">
    <source>
        <dbReference type="ARBA" id="ARBA00004604"/>
    </source>
</evidence>
<feature type="region of interest" description="Disordered" evidence="14">
    <location>
        <begin position="1"/>
        <end position="69"/>
    </location>
</feature>
<keyword evidence="8 13" id="KW-0949">S-adenosyl-L-methionine</keyword>
<evidence type="ECO:0000313" key="16">
    <source>
        <dbReference type="Proteomes" id="UP001162031"/>
    </source>
</evidence>
<dbReference type="Gene3D" id="3.40.50.150">
    <property type="entry name" value="Vaccinia Virus protein VP39"/>
    <property type="match status" value="1"/>
</dbReference>
<evidence type="ECO:0000313" key="15">
    <source>
        <dbReference type="EMBL" id="CAI5723039.1"/>
    </source>
</evidence>
<keyword evidence="11" id="KW-0804">Transcription</keyword>
<dbReference type="FunFam" id="3.40.50.150:FF:000068">
    <property type="entry name" value="Ribosomal RNA-processing protein 8"/>
    <property type="match status" value="1"/>
</dbReference>
<proteinExistence type="inferred from homology"/>
<keyword evidence="6 13" id="KW-0489">Methyltransferase</keyword>
<evidence type="ECO:0000256" key="9">
    <source>
        <dbReference type="ARBA" id="ARBA00022853"/>
    </source>
</evidence>